<organism evidence="2 3">
    <name type="scientific">Neomoorella glycerini</name>
    <dbReference type="NCBI Taxonomy" id="55779"/>
    <lineage>
        <taxon>Bacteria</taxon>
        <taxon>Bacillati</taxon>
        <taxon>Bacillota</taxon>
        <taxon>Clostridia</taxon>
        <taxon>Neomoorellales</taxon>
        <taxon>Neomoorellaceae</taxon>
        <taxon>Neomoorella</taxon>
    </lineage>
</organism>
<dbReference type="PANTHER" id="PTHR47099:SF1">
    <property type="entry name" value="METHYLCOBAMIDE:COM METHYLTRANSFERASE MTBA"/>
    <property type="match status" value="1"/>
</dbReference>
<keyword evidence="3" id="KW-1185">Reference proteome</keyword>
<proteinExistence type="predicted"/>
<accession>A0A6I5ZMQ7</accession>
<dbReference type="Pfam" id="PF01208">
    <property type="entry name" value="URO-D"/>
    <property type="match status" value="1"/>
</dbReference>
<evidence type="ECO:0000313" key="3">
    <source>
        <dbReference type="Proteomes" id="UP000425916"/>
    </source>
</evidence>
<dbReference type="InterPro" id="IPR038071">
    <property type="entry name" value="UROD/MetE-like_sf"/>
</dbReference>
<reference evidence="2 3" key="1">
    <citation type="submission" date="2019-11" db="EMBL/GenBank/DDBJ databases">
        <title>Genome sequence of Moorella glycerini DSM11254.</title>
        <authorList>
            <person name="Poehlein A."/>
            <person name="Boeer T."/>
            <person name="Daniel R."/>
        </authorList>
    </citation>
    <scope>NUCLEOTIDE SEQUENCE [LARGE SCALE GENOMIC DNA]</scope>
    <source>
        <strain evidence="2 3">DSM 11254</strain>
    </source>
</reference>
<dbReference type="AlphaFoldDB" id="A0A6I5ZMQ7"/>
<feature type="domain" description="Uroporphyrinogen decarboxylase (URO-D)" evidence="1">
    <location>
        <begin position="208"/>
        <end position="414"/>
    </location>
</feature>
<dbReference type="SUPFAM" id="SSF51726">
    <property type="entry name" value="UROD/MetE-like"/>
    <property type="match status" value="1"/>
</dbReference>
<dbReference type="GO" id="GO:0006779">
    <property type="term" value="P:porphyrin-containing compound biosynthetic process"/>
    <property type="evidence" value="ECO:0007669"/>
    <property type="project" value="InterPro"/>
</dbReference>
<sequence length="418" mass="47125">MTTSPEKLLAERRQRILDAYDMKVPDRVPITLNFSYMLARLGGVTKQELHDNPDKAQELLEKWALYYQPDAAFGIGTFGTHMPSVILGDRQTKWPGYGLGPDQPFQFVEGEFMKAEEYDEFIEDPSDFTLRKFVPRIYSALEGFADLPVLTSFLRGYGGLAGVAVLNKPSLRSALEALLKVADWYAQSATRTAEYARRMEALGFPVDVRVFGATTLAPFDLLADNLRGMRGVFLDMYRCPDKLLAAQEKIRRFSVEQVIQTTSATGRKLIFIPLHRGSDGFMSIEQFETFYWPQLKALMLDLIKAGLKPYPFYEGVWDQRLEYLRELPKGKTIGMFQSSNMFKVKEIVGDVMTIVGGFPVSLLEGGSHEQVREYTRKMCKALGKNGGFIMSASVALDECNPELVKVWVDATKEYGTAV</sequence>
<evidence type="ECO:0000313" key="2">
    <source>
        <dbReference type="EMBL" id="QGP91148.1"/>
    </source>
</evidence>
<name>A0A6I5ZMQ7_9FIRM</name>
<dbReference type="GO" id="GO:0004853">
    <property type="term" value="F:uroporphyrinogen decarboxylase activity"/>
    <property type="evidence" value="ECO:0007669"/>
    <property type="project" value="InterPro"/>
</dbReference>
<dbReference type="OrthoDB" id="9813603at2"/>
<evidence type="ECO:0000259" key="1">
    <source>
        <dbReference type="Pfam" id="PF01208"/>
    </source>
</evidence>
<dbReference type="Gene3D" id="3.20.20.210">
    <property type="match status" value="1"/>
</dbReference>
<dbReference type="EMBL" id="CP046244">
    <property type="protein sequence ID" value="QGP91148.1"/>
    <property type="molecule type" value="Genomic_DNA"/>
</dbReference>
<dbReference type="InterPro" id="IPR052024">
    <property type="entry name" value="Methanogen_methyltrans"/>
</dbReference>
<protein>
    <submittedName>
        <fullName evidence="2">Uroporphyrinogen decarboxylase (URO-D)</fullName>
    </submittedName>
</protein>
<dbReference type="RefSeq" id="WP_156271569.1">
    <property type="nucleotide sequence ID" value="NZ_CP046244.1"/>
</dbReference>
<dbReference type="InterPro" id="IPR000257">
    <property type="entry name" value="Uroporphyrinogen_deCOase"/>
</dbReference>
<dbReference type="PANTHER" id="PTHR47099">
    <property type="entry name" value="METHYLCOBAMIDE:COM METHYLTRANSFERASE MTBA"/>
    <property type="match status" value="1"/>
</dbReference>
<dbReference type="Proteomes" id="UP000425916">
    <property type="component" value="Chromosome"/>
</dbReference>
<gene>
    <name evidence="2" type="ORF">MGLY_04730</name>
</gene>